<sequence>MFYRRALHSQRKADLSMNEFLMKIKGFCINLTSCSELISKCEHVTAILNGLSTDYESVITIITANQVPYTVQAVTTMLLDAEARQQLAVLEIPSSVNMVSSQPTVSDNNDTPTLAYRHYSSGRNCGRGRTSGSNVQCQLYRKSGHLVDRCYYWFDATYKSSGYRPPPAPQANLCMFGNTASAPLWPAMSMPIPTTSTQPE</sequence>
<gene>
    <name evidence="1" type="ORF">J1N35_038976</name>
</gene>
<dbReference type="Proteomes" id="UP000828251">
    <property type="component" value="Unassembled WGS sequence"/>
</dbReference>
<dbReference type="AlphaFoldDB" id="A0A9D3UMX9"/>
<name>A0A9D3UMX9_9ROSI</name>
<dbReference type="OrthoDB" id="1001754at2759"/>
<evidence type="ECO:0000313" key="2">
    <source>
        <dbReference type="Proteomes" id="UP000828251"/>
    </source>
</evidence>
<evidence type="ECO:0000313" key="1">
    <source>
        <dbReference type="EMBL" id="KAH1048192.1"/>
    </source>
</evidence>
<dbReference type="EMBL" id="JAIQCV010000011">
    <property type="protein sequence ID" value="KAH1048192.1"/>
    <property type="molecule type" value="Genomic_DNA"/>
</dbReference>
<accession>A0A9D3UMX9</accession>
<protein>
    <submittedName>
        <fullName evidence="1">Uncharacterized protein</fullName>
    </submittedName>
</protein>
<dbReference type="PANTHER" id="PTHR47481">
    <property type="match status" value="1"/>
</dbReference>
<organism evidence="1 2">
    <name type="scientific">Gossypium stocksii</name>
    <dbReference type="NCBI Taxonomy" id="47602"/>
    <lineage>
        <taxon>Eukaryota</taxon>
        <taxon>Viridiplantae</taxon>
        <taxon>Streptophyta</taxon>
        <taxon>Embryophyta</taxon>
        <taxon>Tracheophyta</taxon>
        <taxon>Spermatophyta</taxon>
        <taxon>Magnoliopsida</taxon>
        <taxon>eudicotyledons</taxon>
        <taxon>Gunneridae</taxon>
        <taxon>Pentapetalae</taxon>
        <taxon>rosids</taxon>
        <taxon>malvids</taxon>
        <taxon>Malvales</taxon>
        <taxon>Malvaceae</taxon>
        <taxon>Malvoideae</taxon>
        <taxon>Gossypium</taxon>
    </lineage>
</organism>
<dbReference type="PANTHER" id="PTHR47481:SF30">
    <property type="entry name" value="CCHC-TYPE DOMAIN-CONTAINING PROTEIN"/>
    <property type="match status" value="1"/>
</dbReference>
<reference evidence="1 2" key="1">
    <citation type="journal article" date="2021" name="Plant Biotechnol. J.">
        <title>Multi-omics assisted identification of the key and species-specific regulatory components of drought-tolerant mechanisms in Gossypium stocksii.</title>
        <authorList>
            <person name="Yu D."/>
            <person name="Ke L."/>
            <person name="Zhang D."/>
            <person name="Wu Y."/>
            <person name="Sun Y."/>
            <person name="Mei J."/>
            <person name="Sun J."/>
            <person name="Sun Y."/>
        </authorList>
    </citation>
    <scope>NUCLEOTIDE SEQUENCE [LARGE SCALE GENOMIC DNA]</scope>
    <source>
        <strain evidence="2">cv. E1</strain>
        <tissue evidence="1">Leaf</tissue>
    </source>
</reference>
<comment type="caution">
    <text evidence="1">The sequence shown here is derived from an EMBL/GenBank/DDBJ whole genome shotgun (WGS) entry which is preliminary data.</text>
</comment>
<keyword evidence="2" id="KW-1185">Reference proteome</keyword>
<proteinExistence type="predicted"/>